<evidence type="ECO:0000256" key="3">
    <source>
        <dbReference type="ARBA" id="ARBA00022692"/>
    </source>
</evidence>
<comment type="subcellular location">
    <subcellularLocation>
        <location evidence="1">Cell membrane</location>
        <topology evidence="1">Multi-pass membrane protein</topology>
    </subcellularLocation>
</comment>
<feature type="transmembrane region" description="Helical" evidence="7">
    <location>
        <begin position="362"/>
        <end position="381"/>
    </location>
</feature>
<feature type="domain" description="Threonine/Serine exporter ThrE" evidence="9">
    <location>
        <begin position="318"/>
        <end position="440"/>
    </location>
</feature>
<dbReference type="KEGG" id="vvy:VVA1066"/>
<accession>Q7MDH0</accession>
<evidence type="ECO:0000256" key="7">
    <source>
        <dbReference type="SAM" id="Phobius"/>
    </source>
</evidence>
<dbReference type="PANTHER" id="PTHR34390:SF2">
    <property type="entry name" value="SUCCINATE TRANSPORTER SUBUNIT YJJP-RELATED"/>
    <property type="match status" value="1"/>
</dbReference>
<proteinExistence type="inferred from homology"/>
<feature type="transmembrane region" description="Helical" evidence="7">
    <location>
        <begin position="178"/>
        <end position="201"/>
    </location>
</feature>
<gene>
    <name evidence="10" type="ordered locus">VVA1066</name>
</gene>
<dbReference type="Pfam" id="PF12821">
    <property type="entry name" value="ThrE_2"/>
    <property type="match status" value="1"/>
</dbReference>
<keyword evidence="5 7" id="KW-0472">Membrane</keyword>
<reference evidence="10 11" key="1">
    <citation type="journal article" date="2003" name="Genome Res.">
        <title>Comparative genome analysis of Vibrio vulnificus, a marine pathogen.</title>
        <authorList>
            <person name="Chen C.Y."/>
            <person name="Wu K.M."/>
            <person name="Chang Y.C."/>
            <person name="Chang C.H."/>
            <person name="Tsai H.C."/>
            <person name="Liao T.L."/>
            <person name="Liu Y.M."/>
            <person name="Chen H.J."/>
            <person name="Shen A.B."/>
            <person name="Li J.C."/>
            <person name="Su T.L."/>
            <person name="Shao C.P."/>
            <person name="Lee C.T."/>
            <person name="Hor L.I."/>
            <person name="Tsai S.F."/>
        </authorList>
    </citation>
    <scope>NUCLEOTIDE SEQUENCE [LARGE SCALE GENOMIC DNA]</scope>
    <source>
        <strain evidence="10 11">YJ016</strain>
    </source>
</reference>
<dbReference type="Proteomes" id="UP000002675">
    <property type="component" value="Chromosome II"/>
</dbReference>
<evidence type="ECO:0000313" key="11">
    <source>
        <dbReference type="Proteomes" id="UP000002675"/>
    </source>
</evidence>
<keyword evidence="3 7" id="KW-0812">Transmembrane</keyword>
<dbReference type="AlphaFoldDB" id="Q7MDH0"/>
<evidence type="ECO:0000313" key="10">
    <source>
        <dbReference type="EMBL" id="BAC97092.1"/>
    </source>
</evidence>
<sequence>MSIISVVLEFVVISLTLEFLIIDRIITLSNRDFYKLFYDKNELKISLSVNVSATLSPLLIVSQFNMPTQYRINKIVEIGDTLHRSGCAPYKVEKYAQYYAQKHDVDVMIQATPTAINYQFSDENNTVVMKRLKPASINLSLLANTIIRINQPSHEPVPEPVGYSKWVIAMANMGIPPAYLMLVGSTLEAVGIAFLLGLMVWLCQQVFHSRRSIAVEFFSALLTGICVAYLANSGLPIPVWALCVASVILFVPGLSIANSLECLAFNDLISGTSLLGQSALTLIKLFVGIVMGLNIGEAIWGQAESISYTNEVPFWMHIFGLFLLSISLGILFNARPIDILLGLPVAMLGMWGPFYLGFESGWVVGTWVTTVLITLYGTWLAKKMELTGSIYIVQGIIILVPGSRVLISASQSVFEQSILPIPSIGLSALFMFSAIVAGQITAYAIYSPKIEH</sequence>
<keyword evidence="4 7" id="KW-1133">Transmembrane helix</keyword>
<evidence type="ECO:0000256" key="4">
    <source>
        <dbReference type="ARBA" id="ARBA00022989"/>
    </source>
</evidence>
<dbReference type="PANTHER" id="PTHR34390">
    <property type="entry name" value="UPF0442 PROTEIN YJJB-RELATED"/>
    <property type="match status" value="1"/>
</dbReference>
<dbReference type="InterPro" id="IPR010619">
    <property type="entry name" value="ThrE-like_N"/>
</dbReference>
<feature type="transmembrane region" description="Helical" evidence="7">
    <location>
        <begin position="388"/>
        <end position="407"/>
    </location>
</feature>
<evidence type="ECO:0000259" key="8">
    <source>
        <dbReference type="Pfam" id="PF06738"/>
    </source>
</evidence>
<dbReference type="eggNOG" id="COG3610">
    <property type="taxonomic scope" value="Bacteria"/>
</dbReference>
<dbReference type="Pfam" id="PF06738">
    <property type="entry name" value="ThrE"/>
    <property type="match status" value="1"/>
</dbReference>
<protein>
    <submittedName>
        <fullName evidence="10">Uncharacterized conserved protein</fullName>
    </submittedName>
</protein>
<evidence type="ECO:0000256" key="5">
    <source>
        <dbReference type="ARBA" id="ARBA00023136"/>
    </source>
</evidence>
<name>Q7MDH0_VIBVY</name>
<dbReference type="GO" id="GO:0015744">
    <property type="term" value="P:succinate transport"/>
    <property type="evidence" value="ECO:0007669"/>
    <property type="project" value="TreeGrafter"/>
</dbReference>
<dbReference type="GO" id="GO:0022857">
    <property type="term" value="F:transmembrane transporter activity"/>
    <property type="evidence" value="ECO:0007669"/>
    <property type="project" value="InterPro"/>
</dbReference>
<organism evidence="10 11">
    <name type="scientific">Vibrio vulnificus (strain YJ016)</name>
    <dbReference type="NCBI Taxonomy" id="196600"/>
    <lineage>
        <taxon>Bacteria</taxon>
        <taxon>Pseudomonadati</taxon>
        <taxon>Pseudomonadota</taxon>
        <taxon>Gammaproteobacteria</taxon>
        <taxon>Vibrionales</taxon>
        <taxon>Vibrionaceae</taxon>
        <taxon>Vibrio</taxon>
    </lineage>
</organism>
<evidence type="ECO:0000256" key="1">
    <source>
        <dbReference type="ARBA" id="ARBA00004651"/>
    </source>
</evidence>
<dbReference type="STRING" id="672.VV93_v1c40090"/>
<dbReference type="GO" id="GO:0005886">
    <property type="term" value="C:plasma membrane"/>
    <property type="evidence" value="ECO:0007669"/>
    <property type="project" value="UniProtKB-SubCell"/>
</dbReference>
<feature type="transmembrane region" description="Helical" evidence="7">
    <location>
        <begin position="312"/>
        <end position="332"/>
    </location>
</feature>
<feature type="transmembrane region" description="Helical" evidence="7">
    <location>
        <begin position="213"/>
        <end position="231"/>
    </location>
</feature>
<evidence type="ECO:0000256" key="6">
    <source>
        <dbReference type="ARBA" id="ARBA00034125"/>
    </source>
</evidence>
<keyword evidence="2" id="KW-1003">Cell membrane</keyword>
<evidence type="ECO:0000259" key="9">
    <source>
        <dbReference type="Pfam" id="PF12821"/>
    </source>
</evidence>
<dbReference type="eggNOG" id="COG2966">
    <property type="taxonomic scope" value="Bacteria"/>
</dbReference>
<dbReference type="EMBL" id="BA000038">
    <property type="protein sequence ID" value="BAC97092.1"/>
    <property type="molecule type" value="Genomic_DNA"/>
</dbReference>
<comment type="similarity">
    <text evidence="6">Belongs to the ThrE exporter (TC 2.A.79) family.</text>
</comment>
<feature type="transmembrane region" description="Helical" evidence="7">
    <location>
        <begin position="339"/>
        <end position="356"/>
    </location>
</feature>
<dbReference type="HOGENOM" id="CLU_713607_0_0_6"/>
<dbReference type="InterPro" id="IPR050539">
    <property type="entry name" value="ThrE_Dicarb/AminoAcid_Exp"/>
</dbReference>
<feature type="domain" description="Threonine/serine exporter-like N-terminal" evidence="8">
    <location>
        <begin position="161"/>
        <end position="295"/>
    </location>
</feature>
<feature type="transmembrane region" description="Helical" evidence="7">
    <location>
        <begin position="278"/>
        <end position="300"/>
    </location>
</feature>
<feature type="transmembrane region" description="Helical" evidence="7">
    <location>
        <begin position="237"/>
        <end position="257"/>
    </location>
</feature>
<feature type="transmembrane region" description="Helical" evidence="7">
    <location>
        <begin position="419"/>
        <end position="446"/>
    </location>
</feature>
<evidence type="ECO:0000256" key="2">
    <source>
        <dbReference type="ARBA" id="ARBA00022475"/>
    </source>
</evidence>
<dbReference type="InterPro" id="IPR024528">
    <property type="entry name" value="ThrE_2"/>
</dbReference>